<dbReference type="PANTHER" id="PTHR42939">
    <property type="entry name" value="ABC TRANSPORTER ATP-BINDING PROTEIN ALBC-RELATED"/>
    <property type="match status" value="1"/>
</dbReference>
<dbReference type="EMBL" id="CP001992">
    <property type="protein sequence ID" value="ADI67353.1"/>
    <property type="molecule type" value="Genomic_DNA"/>
</dbReference>
<dbReference type="GO" id="GO:0016887">
    <property type="term" value="F:ATP hydrolysis activity"/>
    <property type="evidence" value="ECO:0007669"/>
    <property type="project" value="InterPro"/>
</dbReference>
<name>D6ZKV4_MOBCV</name>
<dbReference type="Proteomes" id="UP000006742">
    <property type="component" value="Chromosome"/>
</dbReference>
<evidence type="ECO:0000256" key="1">
    <source>
        <dbReference type="ARBA" id="ARBA00022448"/>
    </source>
</evidence>
<dbReference type="InterPro" id="IPR003439">
    <property type="entry name" value="ABC_transporter-like_ATP-bd"/>
</dbReference>
<evidence type="ECO:0000313" key="6">
    <source>
        <dbReference type="Proteomes" id="UP000006742"/>
    </source>
</evidence>
<dbReference type="SMART" id="SM00382">
    <property type="entry name" value="AAA"/>
    <property type="match status" value="1"/>
</dbReference>
<evidence type="ECO:0000256" key="2">
    <source>
        <dbReference type="ARBA" id="ARBA00022741"/>
    </source>
</evidence>
<feature type="domain" description="ABC transporter" evidence="4">
    <location>
        <begin position="8"/>
        <end position="237"/>
    </location>
</feature>
<dbReference type="GeneID" id="55565168"/>
<evidence type="ECO:0000313" key="5">
    <source>
        <dbReference type="EMBL" id="ADI67353.1"/>
    </source>
</evidence>
<evidence type="ECO:0000256" key="3">
    <source>
        <dbReference type="ARBA" id="ARBA00022840"/>
    </source>
</evidence>
<dbReference type="PROSITE" id="PS50893">
    <property type="entry name" value="ABC_TRANSPORTER_2"/>
    <property type="match status" value="1"/>
</dbReference>
<dbReference type="InterPro" id="IPR003593">
    <property type="entry name" value="AAA+_ATPase"/>
</dbReference>
<dbReference type="SUPFAM" id="SSF52540">
    <property type="entry name" value="P-loop containing nucleoside triphosphate hydrolases"/>
    <property type="match status" value="1"/>
</dbReference>
<dbReference type="InterPro" id="IPR027417">
    <property type="entry name" value="P-loop_NTPase"/>
</dbReference>
<dbReference type="CDD" id="cd03230">
    <property type="entry name" value="ABC_DR_subfamily_A"/>
    <property type="match status" value="1"/>
</dbReference>
<sequence>MIEMQPLVEVSNLTKRYWGIKVNGVTKPALDQLTLNLNAGKIIGLLGENGSGKTTLLKILAGVLEPTSGQVRIGGQEIGAKTKAMTSFLPDAAWLPESISVAAAINRHADYFADFDARKAMELVEFLGLQRRQTTNHMSKGMREKLQLALIMSRSARLYLLDEPISGVDPAARQALLDTIVKGWNPEATLFISTHLVTDIEPVLDEAVFLHAGKLFKQGEADELREAYGMSLDQIFRKEYSHVC</sequence>
<dbReference type="PANTHER" id="PTHR42939:SF1">
    <property type="entry name" value="ABC TRANSPORTER ATP-BINDING PROTEIN ALBC-RELATED"/>
    <property type="match status" value="1"/>
</dbReference>
<organism evidence="5 6">
    <name type="scientific">Mobiluncus curtisii (strain ATCC 43063 / DSM 2711 / V125)</name>
    <name type="common">Falcivibrio vaginalis</name>
    <dbReference type="NCBI Taxonomy" id="548479"/>
    <lineage>
        <taxon>Bacteria</taxon>
        <taxon>Bacillati</taxon>
        <taxon>Actinomycetota</taxon>
        <taxon>Actinomycetes</taxon>
        <taxon>Actinomycetales</taxon>
        <taxon>Actinomycetaceae</taxon>
        <taxon>Mobiluncus</taxon>
    </lineage>
</organism>
<dbReference type="Gene3D" id="3.40.50.300">
    <property type="entry name" value="P-loop containing nucleotide triphosphate hydrolases"/>
    <property type="match status" value="1"/>
</dbReference>
<protein>
    <submittedName>
        <fullName evidence="5">ABC transporter, ATP-binding protein</fullName>
    </submittedName>
</protein>
<evidence type="ECO:0000259" key="4">
    <source>
        <dbReference type="PROSITE" id="PS50893"/>
    </source>
</evidence>
<keyword evidence="3 5" id="KW-0067">ATP-binding</keyword>
<dbReference type="GO" id="GO:0005524">
    <property type="term" value="F:ATP binding"/>
    <property type="evidence" value="ECO:0007669"/>
    <property type="project" value="UniProtKB-KW"/>
</dbReference>
<dbReference type="RefSeq" id="WP_013189090.1">
    <property type="nucleotide sequence ID" value="NC_014246.1"/>
</dbReference>
<proteinExistence type="predicted"/>
<reference evidence="6" key="1">
    <citation type="submission" date="2010-03" db="EMBL/GenBank/DDBJ databases">
        <title>Complete sequence of Mobiluncus curtisii ATCC 43063.</title>
        <authorList>
            <person name="Muzny D."/>
            <person name="Qin X."/>
            <person name="Deng J."/>
            <person name="Jiang H."/>
            <person name="Liu Y."/>
            <person name="Qu J."/>
            <person name="Song X.-Z."/>
            <person name="Zhang L."/>
            <person name="Thornton R."/>
            <person name="Coyle M."/>
            <person name="Francisco L."/>
            <person name="Jackson L."/>
            <person name="Javaid M."/>
            <person name="Korchina V."/>
            <person name="Kovar C."/>
            <person name="Mata R."/>
            <person name="Mathew T."/>
            <person name="Ngo R."/>
            <person name="Nguyen L."/>
            <person name="Nguyen N."/>
            <person name="Okwuonu G."/>
            <person name="Ongeri F."/>
            <person name="Pham C."/>
            <person name="Simmons D."/>
            <person name="Wilczek-Boney K."/>
            <person name="Hale W."/>
            <person name="Jakkamsetti A."/>
            <person name="Pham P."/>
            <person name="Ruth R."/>
            <person name="San Lucas F."/>
            <person name="Warren J."/>
            <person name="Zhang J."/>
            <person name="Zhao Z."/>
            <person name="Zhou C."/>
            <person name="Zhu D."/>
            <person name="Lee S."/>
            <person name="Bess C."/>
            <person name="Blankenburg K."/>
            <person name="Forbes L."/>
            <person name="Fu Q."/>
            <person name="Gubbala S."/>
            <person name="Hirani K."/>
            <person name="Jayaseelan J.C."/>
            <person name="Lara F."/>
            <person name="Munidasa M."/>
            <person name="Palculict T."/>
            <person name="Patil S."/>
            <person name="Pu L.-L."/>
            <person name="Saada N."/>
            <person name="Tang L."/>
            <person name="Weissenberger G."/>
            <person name="Zhu Y."/>
            <person name="Hemphill L."/>
            <person name="Shang Y."/>
            <person name="Youmans B."/>
            <person name="Ayvaz T."/>
            <person name="Ross M."/>
            <person name="Santibanez J."/>
            <person name="Aqrawi P."/>
            <person name="Gross S."/>
            <person name="Joshi V."/>
            <person name="Fowler G."/>
            <person name="Nazareth L."/>
            <person name="Reid J."/>
            <person name="Worley K."/>
            <person name="Petrosino J."/>
            <person name="Highlander S."/>
            <person name="Gibbs R."/>
            <person name="Gibbs R."/>
        </authorList>
    </citation>
    <scope>NUCLEOTIDE SEQUENCE [LARGE SCALE GENOMIC DNA]</scope>
    <source>
        <strain evidence="6">ATCC 43063 / DSM 2711 / V125</strain>
    </source>
</reference>
<dbReference type="InterPro" id="IPR051782">
    <property type="entry name" value="ABC_Transporter_VariousFunc"/>
</dbReference>
<keyword evidence="1" id="KW-0813">Transport</keyword>
<gene>
    <name evidence="5" type="ordered locus">HMPREF0573_11034</name>
</gene>
<keyword evidence="6" id="KW-1185">Reference proteome</keyword>
<dbReference type="Pfam" id="PF00005">
    <property type="entry name" value="ABC_tran"/>
    <property type="match status" value="1"/>
</dbReference>
<dbReference type="KEGG" id="mcu:HMPREF0573_11034"/>
<accession>D6ZKV4</accession>
<dbReference type="AlphaFoldDB" id="D6ZKV4"/>
<keyword evidence="2" id="KW-0547">Nucleotide-binding</keyword>
<dbReference type="STRING" id="548479.HMPREF0573_11034"/>
<dbReference type="eggNOG" id="COG1131">
    <property type="taxonomic scope" value="Bacteria"/>
</dbReference>
<dbReference type="HOGENOM" id="CLU_000604_1_2_11"/>